<keyword evidence="5 7" id="KW-0472">Membrane</keyword>
<evidence type="ECO:0000256" key="5">
    <source>
        <dbReference type="ARBA" id="ARBA00023136"/>
    </source>
</evidence>
<dbReference type="Pfam" id="PF03009">
    <property type="entry name" value="GDPD"/>
    <property type="match status" value="1"/>
</dbReference>
<evidence type="ECO:0000256" key="6">
    <source>
        <dbReference type="ARBA" id="ARBA00023180"/>
    </source>
</evidence>
<dbReference type="Proteomes" id="UP000007879">
    <property type="component" value="Unassembled WGS sequence"/>
</dbReference>
<dbReference type="OMA" id="VMITISH"/>
<reference evidence="10" key="1">
    <citation type="journal article" date="2010" name="Nature">
        <title>The Amphimedon queenslandica genome and the evolution of animal complexity.</title>
        <authorList>
            <person name="Srivastava M."/>
            <person name="Simakov O."/>
            <person name="Chapman J."/>
            <person name="Fahey B."/>
            <person name="Gauthier M.E."/>
            <person name="Mitros T."/>
            <person name="Richards G.S."/>
            <person name="Conaco C."/>
            <person name="Dacre M."/>
            <person name="Hellsten U."/>
            <person name="Larroux C."/>
            <person name="Putnam N.H."/>
            <person name="Stanke M."/>
            <person name="Adamska M."/>
            <person name="Darling A."/>
            <person name="Degnan S.M."/>
            <person name="Oakley T.H."/>
            <person name="Plachetzki D.C."/>
            <person name="Zhai Y."/>
            <person name="Adamski M."/>
            <person name="Calcino A."/>
            <person name="Cummins S.F."/>
            <person name="Goodstein D.M."/>
            <person name="Harris C."/>
            <person name="Jackson D.J."/>
            <person name="Leys S.P."/>
            <person name="Shu S."/>
            <person name="Woodcroft B.J."/>
            <person name="Vervoort M."/>
            <person name="Kosik K.S."/>
            <person name="Manning G."/>
            <person name="Degnan B.M."/>
            <person name="Rokhsar D.S."/>
        </authorList>
    </citation>
    <scope>NUCLEOTIDE SEQUENCE [LARGE SCALE GENOMIC DNA]</scope>
</reference>
<dbReference type="SUPFAM" id="SSF51695">
    <property type="entry name" value="PLC-like phosphodiesterases"/>
    <property type="match status" value="1"/>
</dbReference>
<accession>A0A1X7VQY0</accession>
<evidence type="ECO:0000313" key="10">
    <source>
        <dbReference type="Proteomes" id="UP000007879"/>
    </source>
</evidence>
<dbReference type="PANTHER" id="PTHR23344">
    <property type="entry name" value="GLYCEROPHOSPHORYL DIESTER PHOSPHODIESTERASE"/>
    <property type="match status" value="1"/>
</dbReference>
<dbReference type="Gene3D" id="3.20.20.190">
    <property type="entry name" value="Phosphatidylinositol (PI) phosphodiesterase"/>
    <property type="match status" value="1"/>
</dbReference>
<feature type="transmembrane region" description="Helical" evidence="7">
    <location>
        <begin position="78"/>
        <end position="106"/>
    </location>
</feature>
<sequence>MEKKKKKHSKPVNQPSKSSWMLSIINRESCTLCSKLISSISIATNSIWILVWLVLSMVEEDVKDDVNLYLMRELKLVHLVDIFSILKGVHLSLIVVSFAVFICYMCCSNLYTFYIIQIVNLVVVVYNIFFFYYIISTGYIVWHLFLLSLPLLTVRFFYHYSVIIFLVVGLWSIISWYKFKHIPRNRCSGKLVYSLVVMLLFVSAIVSLIKIGCYSCNVRSSLPGKPGLTAHRGCPHSPMPENSLAAFRNAAEIQGVVTLESDVHLSHDGVLFLLHDPTLFRTTSFSKQCPQLSPNTIASTLSYYSGPCPLVNLTLLSGSEDSSSTGPAGPGASNGIPTLKDLLVIAKKNEKNVIFDLARPINKYSTFYVNYTLQAVLKSGINLKKVWWLEEHNRSRISAKYPGLTLAAKSSFTSFKQFQRNNISIANEHWSTTGDIIKRLQSLRMAINMYTIDSVILYEYAWCLGVDTVTTNNCQLLNNHIHNYLHEACHSILLATPWLLILIVALLCLSILTI</sequence>
<dbReference type="STRING" id="400682.A0A1X7VQY0"/>
<evidence type="ECO:0000256" key="7">
    <source>
        <dbReference type="SAM" id="Phobius"/>
    </source>
</evidence>
<dbReference type="eggNOG" id="KOG2258">
    <property type="taxonomic scope" value="Eukaryota"/>
</dbReference>
<dbReference type="KEGG" id="aqu:105315164"/>
<dbReference type="GO" id="GO:0008081">
    <property type="term" value="F:phosphoric diester hydrolase activity"/>
    <property type="evidence" value="ECO:0007669"/>
    <property type="project" value="InterPro"/>
</dbReference>
<proteinExistence type="predicted"/>
<evidence type="ECO:0000259" key="8">
    <source>
        <dbReference type="PROSITE" id="PS51704"/>
    </source>
</evidence>
<keyword evidence="6" id="KW-0325">Glycoprotein</keyword>
<keyword evidence="2 7" id="KW-0812">Transmembrane</keyword>
<dbReference type="EnsemblMetazoa" id="XM_011409708.2">
    <property type="protein sequence ID" value="XP_011408010.1"/>
    <property type="gene ID" value="LOC105315164"/>
</dbReference>
<dbReference type="PROSITE" id="PS51704">
    <property type="entry name" value="GP_PDE"/>
    <property type="match status" value="1"/>
</dbReference>
<keyword evidence="4 7" id="KW-1133">Transmembrane helix</keyword>
<dbReference type="InterPro" id="IPR030395">
    <property type="entry name" value="GP_PDE_dom"/>
</dbReference>
<dbReference type="InterPro" id="IPR017946">
    <property type="entry name" value="PLC-like_Pdiesterase_TIM-brl"/>
</dbReference>
<keyword evidence="10" id="KW-1185">Reference proteome</keyword>
<dbReference type="OrthoDB" id="1058301at2759"/>
<feature type="transmembrane region" description="Helical" evidence="7">
    <location>
        <begin position="191"/>
        <end position="209"/>
    </location>
</feature>
<dbReference type="PANTHER" id="PTHR23344:SF50">
    <property type="entry name" value="GP-PDE DOMAIN-CONTAINING PROTEIN"/>
    <property type="match status" value="1"/>
</dbReference>
<feature type="domain" description="GP-PDE" evidence="8">
    <location>
        <begin position="226"/>
        <end position="481"/>
    </location>
</feature>
<feature type="transmembrane region" description="Helical" evidence="7">
    <location>
        <begin position="118"/>
        <end position="145"/>
    </location>
</feature>
<evidence type="ECO:0000256" key="1">
    <source>
        <dbReference type="ARBA" id="ARBA00004141"/>
    </source>
</evidence>
<dbReference type="InParanoid" id="A0A1X7VQY0"/>
<evidence type="ECO:0000256" key="4">
    <source>
        <dbReference type="ARBA" id="ARBA00022989"/>
    </source>
</evidence>
<feature type="transmembrane region" description="Helical" evidence="7">
    <location>
        <begin position="157"/>
        <end position="179"/>
    </location>
</feature>
<dbReference type="AlphaFoldDB" id="A0A1X7VQY0"/>
<dbReference type="EnsemblMetazoa" id="Aqu2.1.42240_001">
    <property type="protein sequence ID" value="Aqu2.1.42240_001"/>
    <property type="gene ID" value="Aqu2.1.42240"/>
</dbReference>
<protein>
    <recommendedName>
        <fullName evidence="8">GP-PDE domain-containing protein</fullName>
    </recommendedName>
</protein>
<comment type="subcellular location">
    <subcellularLocation>
        <location evidence="1">Membrane</location>
        <topology evidence="1">Multi-pass membrane protein</topology>
    </subcellularLocation>
</comment>
<evidence type="ECO:0000256" key="2">
    <source>
        <dbReference type="ARBA" id="ARBA00022692"/>
    </source>
</evidence>
<gene>
    <name evidence="9" type="primary">105315164</name>
</gene>
<organism evidence="9">
    <name type="scientific">Amphimedon queenslandica</name>
    <name type="common">Sponge</name>
    <dbReference type="NCBI Taxonomy" id="400682"/>
    <lineage>
        <taxon>Eukaryota</taxon>
        <taxon>Metazoa</taxon>
        <taxon>Porifera</taxon>
        <taxon>Demospongiae</taxon>
        <taxon>Heteroscleromorpha</taxon>
        <taxon>Haplosclerida</taxon>
        <taxon>Niphatidae</taxon>
        <taxon>Amphimedon</taxon>
    </lineage>
</organism>
<name>A0A1X7VQY0_AMPQE</name>
<dbReference type="GO" id="GO:0006629">
    <property type="term" value="P:lipid metabolic process"/>
    <property type="evidence" value="ECO:0007669"/>
    <property type="project" value="InterPro"/>
</dbReference>
<evidence type="ECO:0000256" key="3">
    <source>
        <dbReference type="ARBA" id="ARBA00022801"/>
    </source>
</evidence>
<dbReference type="GO" id="GO:0016020">
    <property type="term" value="C:membrane"/>
    <property type="evidence" value="ECO:0007669"/>
    <property type="project" value="UniProtKB-SubCell"/>
</dbReference>
<feature type="transmembrane region" description="Helical" evidence="7">
    <location>
        <begin position="492"/>
        <end position="512"/>
    </location>
</feature>
<evidence type="ECO:0000313" key="9">
    <source>
        <dbReference type="EnsemblMetazoa" id="Aqu2.1.42240_001"/>
    </source>
</evidence>
<dbReference type="FunCoup" id="A0A1X7VQY0">
    <property type="interactions" value="31"/>
</dbReference>
<feature type="transmembrane region" description="Helical" evidence="7">
    <location>
        <begin position="36"/>
        <end position="58"/>
    </location>
</feature>
<keyword evidence="3" id="KW-0378">Hydrolase</keyword>
<reference evidence="9" key="2">
    <citation type="submission" date="2017-05" db="UniProtKB">
        <authorList>
            <consortium name="EnsemblMetazoa"/>
        </authorList>
    </citation>
    <scope>IDENTIFICATION</scope>
</reference>